<feature type="region of interest" description="Disordered" evidence="12">
    <location>
        <begin position="886"/>
        <end position="958"/>
    </location>
</feature>
<dbReference type="InterPro" id="IPR050629">
    <property type="entry name" value="STE20/SPS1-PAK"/>
</dbReference>
<organism evidence="14 15">
    <name type="scientific">Coemansia spiralis</name>
    <dbReference type="NCBI Taxonomy" id="417178"/>
    <lineage>
        <taxon>Eukaryota</taxon>
        <taxon>Fungi</taxon>
        <taxon>Fungi incertae sedis</taxon>
        <taxon>Zoopagomycota</taxon>
        <taxon>Kickxellomycotina</taxon>
        <taxon>Kickxellomycetes</taxon>
        <taxon>Kickxellales</taxon>
        <taxon>Kickxellaceae</taxon>
        <taxon>Coemansia</taxon>
    </lineage>
</organism>
<dbReference type="InterPro" id="IPR011009">
    <property type="entry name" value="Kinase-like_dom_sf"/>
</dbReference>
<dbReference type="GO" id="GO:0004674">
    <property type="term" value="F:protein serine/threonine kinase activity"/>
    <property type="evidence" value="ECO:0007669"/>
    <property type="project" value="UniProtKB-KW"/>
</dbReference>
<comment type="catalytic activity">
    <reaction evidence="8">
        <text>L-threonyl-[protein] + ATP = O-phospho-L-threonyl-[protein] + ADP + H(+)</text>
        <dbReference type="Rhea" id="RHEA:46608"/>
        <dbReference type="Rhea" id="RHEA-COMP:11060"/>
        <dbReference type="Rhea" id="RHEA-COMP:11605"/>
        <dbReference type="ChEBI" id="CHEBI:15378"/>
        <dbReference type="ChEBI" id="CHEBI:30013"/>
        <dbReference type="ChEBI" id="CHEBI:30616"/>
        <dbReference type="ChEBI" id="CHEBI:61977"/>
        <dbReference type="ChEBI" id="CHEBI:456216"/>
        <dbReference type="EC" id="2.7.11.1"/>
    </reaction>
</comment>
<evidence type="ECO:0000256" key="9">
    <source>
        <dbReference type="ARBA" id="ARBA00048679"/>
    </source>
</evidence>
<feature type="compositionally biased region" description="Polar residues" evidence="12">
    <location>
        <begin position="393"/>
        <end position="414"/>
    </location>
</feature>
<evidence type="ECO:0000313" key="15">
    <source>
        <dbReference type="Proteomes" id="UP001151518"/>
    </source>
</evidence>
<dbReference type="GO" id="GO:0005524">
    <property type="term" value="F:ATP binding"/>
    <property type="evidence" value="ECO:0007669"/>
    <property type="project" value="UniProtKB-UniRule"/>
</dbReference>
<dbReference type="PANTHER" id="PTHR48012">
    <property type="entry name" value="STERILE20-LIKE KINASE, ISOFORM B-RELATED"/>
    <property type="match status" value="1"/>
</dbReference>
<feature type="region of interest" description="Disordered" evidence="12">
    <location>
        <begin position="1047"/>
        <end position="1080"/>
    </location>
</feature>
<dbReference type="Pfam" id="PF00069">
    <property type="entry name" value="Pkinase"/>
    <property type="match status" value="1"/>
</dbReference>
<evidence type="ECO:0000256" key="3">
    <source>
        <dbReference type="ARBA" id="ARBA00022527"/>
    </source>
</evidence>
<keyword evidence="5 10" id="KW-0547">Nucleotide-binding</keyword>
<sequence>MSLPLSARRYEKKELVGRGAYGVVYRGRDTVTNRIVAIKILNLDNEEDFSDMQREINLLSQLHSPHIAQYYGSFIESSRMWIIMDYASGGSIHKLMQAGPMEERYISSIMYGVLLALDYLHTSGIMHRDIKAANILVTTEGIVQLCDFGVARQVMQASAKSYSFVGTPYWMAPEVIQKGQVYDFKADIWSLGITAYEIATGVPPYADEDPKRALFLIPRKGTKQLTPDQASKEMREFVSRCLEVDFTKRPSAYELLKHNKFVRAGHGKHAAKVSDLITRYNEWLQNARAEDKELLDGNDGIQSTSEASITESWNFDQFSVASDGEGGYESHSSLFSSNVASAIPRSAESPDAARDANKSSSRSKRSTSQSTSSSKSRSMTGKSKSTKQRIRNRNSLIERSASSSPDNCDGSDTPSIEPLFVRQLFKPEVISADTSDTLELRIDNSTAATTTKAVSGTDADANRAWNGKIGTETVGYSDSDRHSLNLDAARASSVDMPTMRITAVEAEDDHEYISLGNQGKKKRGYKGFTRTMLGSLEKNDKSASTYSKFWRVPTSVRRRWLGGSVSGDGSGSGSSGKSDKKLTASSLELKPTKRTETTGSSNHKIFHRGHQAKSGTAQKQHQQKQQQQHSIATTSIPLLSVNNKLQDMSGSREDLNRLNTSGLLHRNVISSKRLESDIKNSRRVTIDAFPAAIKRHLRGIQSGANGTNSTALAPQAIDANAYSSAKQRKSSSIGYGESRRLSKTLWIDTSIDGLGHAGTASGGGAMNNPLSASDSQWSAVYIDPSSDSAYTQMPPSATSKQSGDAVSSDGILVARSLGRSVSQQQLTSPFGTDLQTVGVYSRQNVPQNMVSPSSSQTSLTYPSKLRDAMATLRFLRLNTDKSRSSIFGESMSSLPEPSDGSPYISSAGPLQRVESSQQTQFPPRLQSRMSLPHVSPSSSVPSSLEALNGKRASSGGGSQAVLGGISIPGPPNYAFQHSHNQKHQQPQELSAIHILSAATSLPSIRTSLPREFQKIHLDATKSQLNPHMFVPISPLEQRRDHTKATALRRMADASSQSDGSWALREEDEDEHMHTEQGLNQNVVQASGELGLGGARIQRAPRRSMSYSAHTPHHKAVEHSAQELHGSMRVNSVKVQSNRYLSVRDQEKQLTNTLASHATGRRTLSVDDADGGSEQSVAEMPIEKPPIGGLEKTKALSEPLGAANDQNIEVDQWRKELEIAANDLVNLLESVEQSLAVLENGSV</sequence>
<dbReference type="EC" id="2.7.11.1" evidence="2"/>
<evidence type="ECO:0000256" key="1">
    <source>
        <dbReference type="ARBA" id="ARBA00008874"/>
    </source>
</evidence>
<evidence type="ECO:0000256" key="2">
    <source>
        <dbReference type="ARBA" id="ARBA00012513"/>
    </source>
</evidence>
<dbReference type="InterPro" id="IPR008271">
    <property type="entry name" value="Ser/Thr_kinase_AS"/>
</dbReference>
<feature type="domain" description="Protein kinase" evidence="13">
    <location>
        <begin position="10"/>
        <end position="261"/>
    </location>
</feature>
<dbReference type="PROSITE" id="PS00108">
    <property type="entry name" value="PROTEIN_KINASE_ST"/>
    <property type="match status" value="1"/>
</dbReference>
<feature type="compositionally biased region" description="Polar residues" evidence="12">
    <location>
        <begin position="886"/>
        <end position="895"/>
    </location>
</feature>
<feature type="compositionally biased region" description="Gly residues" evidence="12">
    <location>
        <begin position="564"/>
        <end position="574"/>
    </location>
</feature>
<dbReference type="AlphaFoldDB" id="A0A9W8KW77"/>
<dbReference type="Proteomes" id="UP001151518">
    <property type="component" value="Unassembled WGS sequence"/>
</dbReference>
<dbReference type="PROSITE" id="PS00107">
    <property type="entry name" value="PROTEIN_KINASE_ATP"/>
    <property type="match status" value="1"/>
</dbReference>
<name>A0A9W8KW77_9FUNG</name>
<feature type="compositionally biased region" description="Low complexity" evidence="12">
    <location>
        <begin position="366"/>
        <end position="383"/>
    </location>
</feature>
<evidence type="ECO:0000256" key="11">
    <source>
        <dbReference type="SAM" id="Coils"/>
    </source>
</evidence>
<dbReference type="FunFam" id="1.10.510.10:FF:000499">
    <property type="entry name" value="Serine/threonine-protein kinase KIC1"/>
    <property type="match status" value="1"/>
</dbReference>
<protein>
    <recommendedName>
        <fullName evidence="2">non-specific serine/threonine protein kinase</fullName>
        <ecNumber evidence="2">2.7.11.1</ecNumber>
    </recommendedName>
</protein>
<comment type="similarity">
    <text evidence="1">Belongs to the protein kinase superfamily. STE Ser/Thr protein kinase family. STE20 subfamily.</text>
</comment>
<keyword evidence="7 10" id="KW-0067">ATP-binding</keyword>
<reference evidence="14" key="1">
    <citation type="submission" date="2022-07" db="EMBL/GenBank/DDBJ databases">
        <title>Phylogenomic reconstructions and comparative analyses of Kickxellomycotina fungi.</title>
        <authorList>
            <person name="Reynolds N.K."/>
            <person name="Stajich J.E."/>
            <person name="Barry K."/>
            <person name="Grigoriev I.V."/>
            <person name="Crous P."/>
            <person name="Smith M.E."/>
        </authorList>
    </citation>
    <scope>NUCLEOTIDE SEQUENCE</scope>
    <source>
        <strain evidence="14">NRRL 3115</strain>
    </source>
</reference>
<keyword evidence="6 14" id="KW-0418">Kinase</keyword>
<dbReference type="GO" id="GO:0005737">
    <property type="term" value="C:cytoplasm"/>
    <property type="evidence" value="ECO:0007669"/>
    <property type="project" value="TreeGrafter"/>
</dbReference>
<dbReference type="InterPro" id="IPR017441">
    <property type="entry name" value="Protein_kinase_ATP_BS"/>
</dbReference>
<dbReference type="SUPFAM" id="SSF56112">
    <property type="entry name" value="Protein kinase-like (PK-like)"/>
    <property type="match status" value="1"/>
</dbReference>
<evidence type="ECO:0000256" key="8">
    <source>
        <dbReference type="ARBA" id="ARBA00047899"/>
    </source>
</evidence>
<feature type="binding site" evidence="10">
    <location>
        <position position="39"/>
    </location>
    <ligand>
        <name>ATP</name>
        <dbReference type="ChEBI" id="CHEBI:30616"/>
    </ligand>
</feature>
<feature type="compositionally biased region" description="Low complexity" evidence="12">
    <location>
        <begin position="618"/>
        <end position="629"/>
    </location>
</feature>
<dbReference type="PANTHER" id="PTHR48012:SF10">
    <property type="entry name" value="FI20177P1"/>
    <property type="match status" value="1"/>
</dbReference>
<feature type="coiled-coil region" evidence="11">
    <location>
        <begin position="1202"/>
        <end position="1233"/>
    </location>
</feature>
<proteinExistence type="inferred from homology"/>
<evidence type="ECO:0000313" key="14">
    <source>
        <dbReference type="EMBL" id="KAJ2671840.1"/>
    </source>
</evidence>
<dbReference type="SMART" id="SM00220">
    <property type="entry name" value="S_TKc"/>
    <property type="match status" value="1"/>
</dbReference>
<evidence type="ECO:0000256" key="7">
    <source>
        <dbReference type="ARBA" id="ARBA00022840"/>
    </source>
</evidence>
<feature type="region of interest" description="Disordered" evidence="12">
    <location>
        <begin position="560"/>
        <end position="634"/>
    </location>
</feature>
<evidence type="ECO:0000259" key="13">
    <source>
        <dbReference type="PROSITE" id="PS50011"/>
    </source>
</evidence>
<accession>A0A9W8KW77</accession>
<feature type="region of interest" description="Disordered" evidence="12">
    <location>
        <begin position="344"/>
        <end position="415"/>
    </location>
</feature>
<dbReference type="OrthoDB" id="248923at2759"/>
<dbReference type="EMBL" id="JANBTW010000093">
    <property type="protein sequence ID" value="KAJ2671840.1"/>
    <property type="molecule type" value="Genomic_DNA"/>
</dbReference>
<comment type="caution">
    <text evidence="14">The sequence shown here is derived from an EMBL/GenBank/DDBJ whole genome shotgun (WGS) entry which is preliminary data.</text>
</comment>
<feature type="compositionally biased region" description="Low complexity" evidence="12">
    <location>
        <begin position="930"/>
        <end position="944"/>
    </location>
</feature>
<dbReference type="PROSITE" id="PS50011">
    <property type="entry name" value="PROTEIN_KINASE_DOM"/>
    <property type="match status" value="1"/>
</dbReference>
<feature type="region of interest" description="Disordered" evidence="12">
    <location>
        <begin position="786"/>
        <end position="805"/>
    </location>
</feature>
<keyword evidence="3" id="KW-0723">Serine/threonine-protein kinase</keyword>
<keyword evidence="11" id="KW-0175">Coiled coil</keyword>
<dbReference type="InterPro" id="IPR000719">
    <property type="entry name" value="Prot_kinase_dom"/>
</dbReference>
<keyword evidence="4" id="KW-0808">Transferase</keyword>
<evidence type="ECO:0000256" key="10">
    <source>
        <dbReference type="PROSITE-ProRule" id="PRU10141"/>
    </source>
</evidence>
<gene>
    <name evidence="14" type="primary">KIC1</name>
    <name evidence="14" type="ORF">GGI25_005339</name>
</gene>
<evidence type="ECO:0000256" key="6">
    <source>
        <dbReference type="ARBA" id="ARBA00022777"/>
    </source>
</evidence>
<evidence type="ECO:0000256" key="5">
    <source>
        <dbReference type="ARBA" id="ARBA00022741"/>
    </source>
</evidence>
<evidence type="ECO:0000256" key="4">
    <source>
        <dbReference type="ARBA" id="ARBA00022679"/>
    </source>
</evidence>
<evidence type="ECO:0000256" key="12">
    <source>
        <dbReference type="SAM" id="MobiDB-lite"/>
    </source>
</evidence>
<dbReference type="Gene3D" id="1.10.510.10">
    <property type="entry name" value="Transferase(Phosphotransferase) domain 1"/>
    <property type="match status" value="1"/>
</dbReference>
<comment type="catalytic activity">
    <reaction evidence="9">
        <text>L-seryl-[protein] + ATP = O-phospho-L-seryl-[protein] + ADP + H(+)</text>
        <dbReference type="Rhea" id="RHEA:17989"/>
        <dbReference type="Rhea" id="RHEA-COMP:9863"/>
        <dbReference type="Rhea" id="RHEA-COMP:11604"/>
        <dbReference type="ChEBI" id="CHEBI:15378"/>
        <dbReference type="ChEBI" id="CHEBI:29999"/>
        <dbReference type="ChEBI" id="CHEBI:30616"/>
        <dbReference type="ChEBI" id="CHEBI:83421"/>
        <dbReference type="ChEBI" id="CHEBI:456216"/>
        <dbReference type="EC" id="2.7.11.1"/>
    </reaction>
</comment>